<dbReference type="InterPro" id="IPR036179">
    <property type="entry name" value="Ig-like_dom_sf"/>
</dbReference>
<comment type="subcellular location">
    <subcellularLocation>
        <location evidence="1">Membrane</location>
    </subcellularLocation>
</comment>
<dbReference type="AlphaFoldDB" id="A0A3Q4N0B6"/>
<organism evidence="5 6">
    <name type="scientific">Neolamprologus brichardi</name>
    <name type="common">Fairy cichlid</name>
    <name type="synonym">Lamprologus brichardi</name>
    <dbReference type="NCBI Taxonomy" id="32507"/>
    <lineage>
        <taxon>Eukaryota</taxon>
        <taxon>Metazoa</taxon>
        <taxon>Chordata</taxon>
        <taxon>Craniata</taxon>
        <taxon>Vertebrata</taxon>
        <taxon>Euteleostomi</taxon>
        <taxon>Actinopterygii</taxon>
        <taxon>Neopterygii</taxon>
        <taxon>Teleostei</taxon>
        <taxon>Neoteleostei</taxon>
        <taxon>Acanthomorphata</taxon>
        <taxon>Ovalentaria</taxon>
        <taxon>Cichlomorphae</taxon>
        <taxon>Cichliformes</taxon>
        <taxon>Cichlidae</taxon>
        <taxon>African cichlids</taxon>
        <taxon>Pseudocrenilabrinae</taxon>
        <taxon>Lamprologini</taxon>
        <taxon>Neolamprologus</taxon>
    </lineage>
</organism>
<evidence type="ECO:0000256" key="3">
    <source>
        <dbReference type="ARBA" id="ARBA00023136"/>
    </source>
</evidence>
<sequence>MYKLQETLWGCIQGITTVGKVSVKTGKSISIPCLYESQYKNHVKYLCKGYYWNSCSYAVKTDTADPSGKYSISDDKNQQIFTVTINQLAYENTDYWCVVEINNGADYRKYFKLSVTSGKCTSLYIFYIVFRISSGAPAVASCDCEAWLRDVTGTTAPQLTSW</sequence>
<dbReference type="STRING" id="32507.ENSNBRP00000023819"/>
<keyword evidence="6" id="KW-1185">Reference proteome</keyword>
<evidence type="ECO:0000313" key="6">
    <source>
        <dbReference type="Proteomes" id="UP000261580"/>
    </source>
</evidence>
<accession>A0A3Q4N0B6</accession>
<dbReference type="Ensembl" id="ENSNBRT00000024435.1">
    <property type="protein sequence ID" value="ENSNBRP00000023819.1"/>
    <property type="gene ID" value="ENSNBRG00000018236.1"/>
</dbReference>
<dbReference type="GeneTree" id="ENSGT00940000176967"/>
<dbReference type="SUPFAM" id="SSF48726">
    <property type="entry name" value="Immunoglobulin"/>
    <property type="match status" value="1"/>
</dbReference>
<reference evidence="5" key="2">
    <citation type="submission" date="2025-09" db="UniProtKB">
        <authorList>
            <consortium name="Ensembl"/>
        </authorList>
    </citation>
    <scope>IDENTIFICATION</scope>
</reference>
<keyword evidence="2" id="KW-0812">Transmembrane</keyword>
<name>A0A3Q4N0B6_NEOBR</name>
<dbReference type="PANTHER" id="PTHR11860">
    <property type="entry name" value="POLYMERIC-IMMUNOGLOBULIN RECEPTOR"/>
    <property type="match status" value="1"/>
</dbReference>
<evidence type="ECO:0000256" key="2">
    <source>
        <dbReference type="ARBA" id="ARBA00022692"/>
    </source>
</evidence>
<dbReference type="InterPro" id="IPR013783">
    <property type="entry name" value="Ig-like_fold"/>
</dbReference>
<evidence type="ECO:0000313" key="5">
    <source>
        <dbReference type="Ensembl" id="ENSNBRP00000023819.1"/>
    </source>
</evidence>
<evidence type="ECO:0000256" key="1">
    <source>
        <dbReference type="ARBA" id="ARBA00004370"/>
    </source>
</evidence>
<dbReference type="InterPro" id="IPR013106">
    <property type="entry name" value="Ig_V-set"/>
</dbReference>
<dbReference type="OMA" id="KCTSLYI"/>
<protein>
    <recommendedName>
        <fullName evidence="4">Immunoglobulin V-set domain-containing protein</fullName>
    </recommendedName>
</protein>
<keyword evidence="3" id="KW-0472">Membrane</keyword>
<dbReference type="InterPro" id="IPR050671">
    <property type="entry name" value="CD300_family_receptors"/>
</dbReference>
<reference evidence="5" key="1">
    <citation type="submission" date="2025-08" db="UniProtKB">
        <authorList>
            <consortium name="Ensembl"/>
        </authorList>
    </citation>
    <scope>IDENTIFICATION</scope>
</reference>
<evidence type="ECO:0000259" key="4">
    <source>
        <dbReference type="Pfam" id="PF07686"/>
    </source>
</evidence>
<feature type="domain" description="Immunoglobulin V-set" evidence="4">
    <location>
        <begin position="20"/>
        <end position="115"/>
    </location>
</feature>
<dbReference type="Gene3D" id="2.60.40.10">
    <property type="entry name" value="Immunoglobulins"/>
    <property type="match status" value="1"/>
</dbReference>
<proteinExistence type="predicted"/>
<dbReference type="GO" id="GO:0005886">
    <property type="term" value="C:plasma membrane"/>
    <property type="evidence" value="ECO:0007669"/>
    <property type="project" value="TreeGrafter"/>
</dbReference>
<dbReference type="Bgee" id="ENSNBRG00000018236">
    <property type="expression patterns" value="Expressed in mesonephros"/>
</dbReference>
<dbReference type="Proteomes" id="UP000261580">
    <property type="component" value="Unassembled WGS sequence"/>
</dbReference>
<dbReference type="GO" id="GO:0004888">
    <property type="term" value="F:transmembrane signaling receptor activity"/>
    <property type="evidence" value="ECO:0007669"/>
    <property type="project" value="TreeGrafter"/>
</dbReference>
<dbReference type="Pfam" id="PF07686">
    <property type="entry name" value="V-set"/>
    <property type="match status" value="1"/>
</dbReference>
<dbReference type="PANTHER" id="PTHR11860:SF118">
    <property type="entry name" value="CMRF35-LIKE MOLECULE 3-RELATED"/>
    <property type="match status" value="1"/>
</dbReference>